<feature type="transmembrane region" description="Helical" evidence="1">
    <location>
        <begin position="130"/>
        <end position="151"/>
    </location>
</feature>
<feature type="transmembrane region" description="Helical" evidence="1">
    <location>
        <begin position="94"/>
        <end position="118"/>
    </location>
</feature>
<evidence type="ECO:0000256" key="1">
    <source>
        <dbReference type="SAM" id="Phobius"/>
    </source>
</evidence>
<evidence type="ECO:0000313" key="3">
    <source>
        <dbReference type="Proteomes" id="UP000640489"/>
    </source>
</evidence>
<sequence length="238" mass="24750">MTVLNPTILRLSAQALLGRRRGLVLMLIPGLVLVLAVVVRALTEEGVGYDIVSEVGYTLALPIVALLAASAVLGPEIDDGSIVYLIAKPVPRHAVAVSKYVVAWLATVALGAFPLFLAGVVLDASEPGRAVAWGFASLVSGTAYTALFLGLAALTRHAVVIGLLYVLLWEGLLGALLTGIRWLAIGPWGLQVGSAISDAVDEPGTGLTYALLAALVVTAGSVWFAGDRLRSFTLRGDE</sequence>
<comment type="caution">
    <text evidence="2">The sequence shown here is derived from an EMBL/GenBank/DDBJ whole genome shotgun (WGS) entry which is preliminary data.</text>
</comment>
<dbReference type="Pfam" id="PF12730">
    <property type="entry name" value="ABC2_membrane_4"/>
    <property type="match status" value="1"/>
</dbReference>
<feature type="transmembrane region" description="Helical" evidence="1">
    <location>
        <begin position="163"/>
        <end position="184"/>
    </location>
</feature>
<feature type="transmembrane region" description="Helical" evidence="1">
    <location>
        <begin position="204"/>
        <end position="225"/>
    </location>
</feature>
<gene>
    <name evidence="2" type="ORF">ISU07_20005</name>
</gene>
<keyword evidence="1" id="KW-1133">Transmembrane helix</keyword>
<dbReference type="GO" id="GO:0005886">
    <property type="term" value="C:plasma membrane"/>
    <property type="evidence" value="ECO:0007669"/>
    <property type="project" value="UniProtKB-SubCell"/>
</dbReference>
<keyword evidence="1" id="KW-0472">Membrane</keyword>
<evidence type="ECO:0000313" key="2">
    <source>
        <dbReference type="EMBL" id="MBF4765421.1"/>
    </source>
</evidence>
<feature type="transmembrane region" description="Helical" evidence="1">
    <location>
        <begin position="21"/>
        <end position="43"/>
    </location>
</feature>
<dbReference type="AlphaFoldDB" id="A0A930VGY2"/>
<dbReference type="EMBL" id="JADKPN010000015">
    <property type="protein sequence ID" value="MBF4765421.1"/>
    <property type="molecule type" value="Genomic_DNA"/>
</dbReference>
<organism evidence="2 3">
    <name type="scientific">Nocardioides islandensis</name>
    <dbReference type="NCBI Taxonomy" id="433663"/>
    <lineage>
        <taxon>Bacteria</taxon>
        <taxon>Bacillati</taxon>
        <taxon>Actinomycetota</taxon>
        <taxon>Actinomycetes</taxon>
        <taxon>Propionibacteriales</taxon>
        <taxon>Nocardioidaceae</taxon>
        <taxon>Nocardioides</taxon>
    </lineage>
</organism>
<keyword evidence="1" id="KW-0812">Transmembrane</keyword>
<accession>A0A930VGY2</accession>
<keyword evidence="3" id="KW-1185">Reference proteome</keyword>
<dbReference type="RefSeq" id="WP_194708600.1">
    <property type="nucleotide sequence ID" value="NZ_JADKPN010000015.1"/>
</dbReference>
<reference evidence="2" key="1">
    <citation type="submission" date="2020-11" db="EMBL/GenBank/DDBJ databases">
        <title>Nocardioides sp. nov., isolated from Soil of Cynanchum wilfordii Hemsley rhizosphere.</title>
        <authorList>
            <person name="Lee J.-S."/>
            <person name="Suh M.K."/>
            <person name="Kim J.-S."/>
        </authorList>
    </citation>
    <scope>NUCLEOTIDE SEQUENCE</scope>
    <source>
        <strain evidence="2">KCTC 19275</strain>
    </source>
</reference>
<dbReference type="GO" id="GO:0140359">
    <property type="term" value="F:ABC-type transporter activity"/>
    <property type="evidence" value="ECO:0007669"/>
    <property type="project" value="InterPro"/>
</dbReference>
<feature type="transmembrane region" description="Helical" evidence="1">
    <location>
        <begin position="55"/>
        <end position="73"/>
    </location>
</feature>
<name>A0A930VGY2_9ACTN</name>
<dbReference type="Proteomes" id="UP000640489">
    <property type="component" value="Unassembled WGS sequence"/>
</dbReference>
<proteinExistence type="predicted"/>
<protein>
    <submittedName>
        <fullName evidence="2">ABC transporter permease subunit</fullName>
    </submittedName>
</protein>